<dbReference type="Pfam" id="PF07715">
    <property type="entry name" value="Plug"/>
    <property type="match status" value="1"/>
</dbReference>
<organism evidence="9">
    <name type="scientific">uncultured Sphingomonas sp</name>
    <dbReference type="NCBI Taxonomy" id="158754"/>
    <lineage>
        <taxon>Bacteria</taxon>
        <taxon>Pseudomonadati</taxon>
        <taxon>Pseudomonadota</taxon>
        <taxon>Alphaproteobacteria</taxon>
        <taxon>Sphingomonadales</taxon>
        <taxon>Sphingomonadaceae</taxon>
        <taxon>Sphingomonas</taxon>
        <taxon>environmental samples</taxon>
    </lineage>
</organism>
<dbReference type="InterPro" id="IPR036942">
    <property type="entry name" value="Beta-barrel_TonB_sf"/>
</dbReference>
<dbReference type="InterPro" id="IPR000531">
    <property type="entry name" value="Beta-barrel_TonB"/>
</dbReference>
<dbReference type="InterPro" id="IPR037066">
    <property type="entry name" value="Plug_dom_sf"/>
</dbReference>
<dbReference type="PANTHER" id="PTHR40980:SF5">
    <property type="entry name" value="TONB-DEPENDENT RECEPTOR"/>
    <property type="match status" value="1"/>
</dbReference>
<keyword evidence="4" id="KW-0798">TonB box</keyword>
<dbReference type="PANTHER" id="PTHR40980">
    <property type="entry name" value="PLUG DOMAIN-CONTAINING PROTEIN"/>
    <property type="match status" value="1"/>
</dbReference>
<evidence type="ECO:0000256" key="5">
    <source>
        <dbReference type="SAM" id="MobiDB-lite"/>
    </source>
</evidence>
<dbReference type="SUPFAM" id="SSF56935">
    <property type="entry name" value="Porins"/>
    <property type="match status" value="1"/>
</dbReference>
<keyword evidence="6" id="KW-0732">Signal</keyword>
<dbReference type="InterPro" id="IPR012910">
    <property type="entry name" value="Plug_dom"/>
</dbReference>
<evidence type="ECO:0000256" key="4">
    <source>
        <dbReference type="RuleBase" id="RU003357"/>
    </source>
</evidence>
<keyword evidence="9" id="KW-0675">Receptor</keyword>
<dbReference type="Pfam" id="PF00593">
    <property type="entry name" value="TonB_dep_Rec_b-barrel"/>
    <property type="match status" value="1"/>
</dbReference>
<sequence length="907" mass="98310">MYHAGRLASLLLLTTIMCPAAALAQASGAVPPTQTPPTGPASGEGTEVSAPGTEAQTGEAAADEQPVEVSAPGVDPGGEIVVRGRRNVVRSTPEVISILSAEDIARTGEGDIAGALQRVTGLSVAGNGFVYVRGLGDRYSLALLNGLALPSPEPLRRVVPLDIFPTSVLGSALVQKSYSVNYPGEFGGGVINLTTSAIPTDTFLTVGGSIGGNTETTGELGYTYYGSRTDPLGFDNGERDIDGVFGAAFRAGAPISEGGFFSRDEVKAATADLSNARTNLLQRNTDIPANYGVDLSGGTSFNFAGAEVGVIASAGYSNSWRTREARQQTPGGDAIGTDFRVVRTDNRVVVNGLLGLSARLGEHDVRWTNLIIRDTLKIGRLGEGFDIQLAEPVEGEPAQQVNQRTAWFERQLINTQLVGEFDFGDFDVDLRGGYANSQRNAPYERAFSYFYSSQVGDYVNNLTTNAQSATVSFSELDEDVWNLAGDLSYRLPNFPITLSAGAAWLDTHRGSTRRDFNFRPANALPLGVTQQRPDFLLSDFNVYQYDILLVESSALAGIARYEGDLRVLGAYGQVNAEITPQLRFQGGVRLEDGEQSVTLVDLFDQGGLAQVPAIEERYWLPAATLTWNLVENMQLRLHGSKTLARPQFRELAPQAYFDTESDRQFFGNPFLTDSTLLNAEARFEWYFAPQQRLSAAVFFKRLNDPIEAVASVAGGGAVLTTFANAPQARLYGLELEAQKYWPLSGPYRLVTIGNYTFAESRLQVGEGDTTILNDTRGDRPATEVFGNGDPLTGQSKHLANLQIGVENSERLQQATVLLNYASKRVTSRGPILGETRQNDFFERPGFSLDFVARHGFALFGQEGEVKFEARNLTGTDYREYQDVGDTRLFINRYDLGRSFSLGASVRL</sequence>
<evidence type="ECO:0000259" key="7">
    <source>
        <dbReference type="Pfam" id="PF00593"/>
    </source>
</evidence>
<proteinExistence type="inferred from homology"/>
<feature type="chain" id="PRO_5026901794" evidence="6">
    <location>
        <begin position="25"/>
        <end position="907"/>
    </location>
</feature>
<reference evidence="9" key="1">
    <citation type="submission" date="2020-02" db="EMBL/GenBank/DDBJ databases">
        <authorList>
            <person name="Meier V. D."/>
        </authorList>
    </citation>
    <scope>NUCLEOTIDE SEQUENCE</scope>
    <source>
        <strain evidence="9">AVDCRST_MAG09</strain>
    </source>
</reference>
<keyword evidence="3" id="KW-0998">Cell outer membrane</keyword>
<feature type="domain" description="TonB-dependent receptor-like beta-barrel" evidence="7">
    <location>
        <begin position="416"/>
        <end position="872"/>
    </location>
</feature>
<dbReference type="GO" id="GO:0009279">
    <property type="term" value="C:cell outer membrane"/>
    <property type="evidence" value="ECO:0007669"/>
    <property type="project" value="UniProtKB-SubCell"/>
</dbReference>
<feature type="signal peptide" evidence="6">
    <location>
        <begin position="1"/>
        <end position="24"/>
    </location>
</feature>
<evidence type="ECO:0000256" key="1">
    <source>
        <dbReference type="ARBA" id="ARBA00004442"/>
    </source>
</evidence>
<dbReference type="EMBL" id="CADCVZ010000049">
    <property type="protein sequence ID" value="CAA9517832.1"/>
    <property type="molecule type" value="Genomic_DNA"/>
</dbReference>
<protein>
    <submittedName>
        <fullName evidence="9">TonB-dependent receptor</fullName>
    </submittedName>
</protein>
<comment type="similarity">
    <text evidence="4">Belongs to the TonB-dependent receptor family.</text>
</comment>
<evidence type="ECO:0000259" key="8">
    <source>
        <dbReference type="Pfam" id="PF07715"/>
    </source>
</evidence>
<evidence type="ECO:0000313" key="9">
    <source>
        <dbReference type="EMBL" id="CAA9517832.1"/>
    </source>
</evidence>
<comment type="subcellular location">
    <subcellularLocation>
        <location evidence="1 4">Cell outer membrane</location>
    </subcellularLocation>
</comment>
<dbReference type="Gene3D" id="2.170.130.10">
    <property type="entry name" value="TonB-dependent receptor, plug domain"/>
    <property type="match status" value="1"/>
</dbReference>
<evidence type="ECO:0000256" key="3">
    <source>
        <dbReference type="ARBA" id="ARBA00023237"/>
    </source>
</evidence>
<gene>
    <name evidence="9" type="ORF">AVDCRST_MAG09-1837</name>
</gene>
<evidence type="ECO:0000256" key="6">
    <source>
        <dbReference type="SAM" id="SignalP"/>
    </source>
</evidence>
<dbReference type="RefSeq" id="WP_294174023.1">
    <property type="nucleotide sequence ID" value="NZ_CADCVZ010000049.1"/>
</dbReference>
<feature type="region of interest" description="Disordered" evidence="5">
    <location>
        <begin position="28"/>
        <end position="76"/>
    </location>
</feature>
<feature type="domain" description="TonB-dependent receptor plug" evidence="8">
    <location>
        <begin position="89"/>
        <end position="190"/>
    </location>
</feature>
<name>A0A6J4TA04_9SPHN</name>
<accession>A0A6J4TA04</accession>
<keyword evidence="2 4" id="KW-0472">Membrane</keyword>
<dbReference type="Gene3D" id="2.40.170.20">
    <property type="entry name" value="TonB-dependent receptor, beta-barrel domain"/>
    <property type="match status" value="1"/>
</dbReference>
<evidence type="ECO:0000256" key="2">
    <source>
        <dbReference type="ARBA" id="ARBA00023136"/>
    </source>
</evidence>
<dbReference type="AlphaFoldDB" id="A0A6J4TA04"/>